<dbReference type="EMBL" id="AHMI02000154">
    <property type="protein sequence ID" value="EMY14546.1"/>
    <property type="molecule type" value="Genomic_DNA"/>
</dbReference>
<dbReference type="AlphaFoldDB" id="N1U8M2"/>
<protein>
    <submittedName>
        <fullName evidence="2">Uncharacterized protein</fullName>
    </submittedName>
</protein>
<proteinExistence type="predicted"/>
<keyword evidence="1" id="KW-1133">Transmembrane helix</keyword>
<feature type="transmembrane region" description="Helical" evidence="1">
    <location>
        <begin position="40"/>
        <end position="58"/>
    </location>
</feature>
<accession>N1U8M2</accession>
<name>N1U8M2_9LEPT</name>
<sequence length="89" mass="10468">MGSRIIGWSSNRKLLEKTTQKRKTISRILLNKFKPPSNRLFSLQLQITSILIFLNLFIRFHIHNMCDVVLGLIPRNSKRWNSDVFLDSL</sequence>
<keyword evidence="1" id="KW-0812">Transmembrane</keyword>
<gene>
    <name evidence="2" type="ORF">LEP1GSC043_2459</name>
</gene>
<evidence type="ECO:0000256" key="1">
    <source>
        <dbReference type="SAM" id="Phobius"/>
    </source>
</evidence>
<dbReference type="Proteomes" id="UP000012249">
    <property type="component" value="Unassembled WGS sequence"/>
</dbReference>
<reference evidence="2 3" key="1">
    <citation type="submission" date="2013-02" db="EMBL/GenBank/DDBJ databases">
        <authorList>
            <person name="Harkins D.M."/>
            <person name="Durkin A.S."/>
            <person name="Brinkac L.M."/>
            <person name="Haft D.H."/>
            <person name="Selengut J.D."/>
            <person name="Sanka R."/>
            <person name="DePew J."/>
            <person name="Purushe J."/>
            <person name="Haake D.A."/>
            <person name="Matsunaga J."/>
            <person name="Vinetz J.M."/>
            <person name="Sutton G.G."/>
            <person name="Nierman W.C."/>
            <person name="Fouts D.E."/>
        </authorList>
    </citation>
    <scope>NUCLEOTIDE SEQUENCE [LARGE SCALE GENOMIC DNA]</scope>
    <source>
        <strain evidence="2 3">Ecochallenge</strain>
    </source>
</reference>
<keyword evidence="1" id="KW-0472">Membrane</keyword>
<evidence type="ECO:0000313" key="3">
    <source>
        <dbReference type="Proteomes" id="UP000012249"/>
    </source>
</evidence>
<comment type="caution">
    <text evidence="2">The sequence shown here is derived from an EMBL/GenBank/DDBJ whole genome shotgun (WGS) entry which is preliminary data.</text>
</comment>
<evidence type="ECO:0000313" key="2">
    <source>
        <dbReference type="EMBL" id="EMY14546.1"/>
    </source>
</evidence>
<organism evidence="2 3">
    <name type="scientific">Leptospira weilii str. Ecochallenge</name>
    <dbReference type="NCBI Taxonomy" id="1049986"/>
    <lineage>
        <taxon>Bacteria</taxon>
        <taxon>Pseudomonadati</taxon>
        <taxon>Spirochaetota</taxon>
        <taxon>Spirochaetia</taxon>
        <taxon>Leptospirales</taxon>
        <taxon>Leptospiraceae</taxon>
        <taxon>Leptospira</taxon>
    </lineage>
</organism>